<dbReference type="AlphaFoldDB" id="A0A917KBU5"/>
<evidence type="ECO:0000313" key="1">
    <source>
        <dbReference type="EMBL" id="GGJ07601.1"/>
    </source>
</evidence>
<proteinExistence type="predicted"/>
<reference evidence="1" key="1">
    <citation type="journal article" date="2014" name="Int. J. Syst. Evol. Microbiol.">
        <title>Complete genome sequence of Corynebacterium casei LMG S-19264T (=DSM 44701T), isolated from a smear-ripened cheese.</title>
        <authorList>
            <consortium name="US DOE Joint Genome Institute (JGI-PGF)"/>
            <person name="Walter F."/>
            <person name="Albersmeier A."/>
            <person name="Kalinowski J."/>
            <person name="Ruckert C."/>
        </authorList>
    </citation>
    <scope>NUCLEOTIDE SEQUENCE</scope>
    <source>
        <strain evidence="1">CGMCC 1.3617</strain>
    </source>
</reference>
<protein>
    <submittedName>
        <fullName evidence="1">Uncharacterized protein</fullName>
    </submittedName>
</protein>
<evidence type="ECO:0000313" key="2">
    <source>
        <dbReference type="Proteomes" id="UP000661507"/>
    </source>
</evidence>
<comment type="caution">
    <text evidence="1">The sequence shown here is derived from an EMBL/GenBank/DDBJ whole genome shotgun (WGS) entry which is preliminary data.</text>
</comment>
<organism evidence="1 2">
    <name type="scientific">Neoroseomonas lacus</name>
    <dbReference type="NCBI Taxonomy" id="287609"/>
    <lineage>
        <taxon>Bacteria</taxon>
        <taxon>Pseudomonadati</taxon>
        <taxon>Pseudomonadota</taxon>
        <taxon>Alphaproteobacteria</taxon>
        <taxon>Acetobacterales</taxon>
        <taxon>Acetobacteraceae</taxon>
        <taxon>Neoroseomonas</taxon>
    </lineage>
</organism>
<name>A0A917KBU5_9PROT</name>
<reference evidence="1" key="2">
    <citation type="submission" date="2020-09" db="EMBL/GenBank/DDBJ databases">
        <authorList>
            <person name="Sun Q."/>
            <person name="Zhou Y."/>
        </authorList>
    </citation>
    <scope>NUCLEOTIDE SEQUENCE</scope>
    <source>
        <strain evidence="1">CGMCC 1.3617</strain>
    </source>
</reference>
<dbReference type="EMBL" id="BMKW01000003">
    <property type="protein sequence ID" value="GGJ07601.1"/>
    <property type="molecule type" value="Genomic_DNA"/>
</dbReference>
<dbReference type="Proteomes" id="UP000661507">
    <property type="component" value="Unassembled WGS sequence"/>
</dbReference>
<gene>
    <name evidence="1" type="ORF">GCM10011320_13190</name>
</gene>
<accession>A0A917KBU5</accession>
<sequence length="49" mass="5032">MLFMPDLAPGAIDWLTAILAAAGGMVLHTAIPPQDPAIAEALLQSAIHP</sequence>
<keyword evidence="2" id="KW-1185">Reference proteome</keyword>